<gene>
    <name evidence="3" type="ORF">N7509_006409</name>
</gene>
<accession>A0A9X0BAX7</accession>
<proteinExistence type="predicted"/>
<dbReference type="EMBL" id="JAPZBU010000006">
    <property type="protein sequence ID" value="KAJ5398296.1"/>
    <property type="molecule type" value="Genomic_DNA"/>
</dbReference>
<dbReference type="Proteomes" id="UP001147747">
    <property type="component" value="Unassembled WGS sequence"/>
</dbReference>
<dbReference type="GeneID" id="81370026"/>
<dbReference type="Gene3D" id="3.40.50.1820">
    <property type="entry name" value="alpha/beta hydrolase"/>
    <property type="match status" value="1"/>
</dbReference>
<dbReference type="RefSeq" id="XP_056490348.1">
    <property type="nucleotide sequence ID" value="XM_056631046.1"/>
</dbReference>
<protein>
    <recommendedName>
        <fullName evidence="2">Alpha/beta hydrolase fold-3 domain-containing protein</fullName>
    </recommendedName>
</protein>
<dbReference type="PANTHER" id="PTHR48081">
    <property type="entry name" value="AB HYDROLASE SUPERFAMILY PROTEIN C4A8.06C"/>
    <property type="match status" value="1"/>
</dbReference>
<dbReference type="GO" id="GO:0017000">
    <property type="term" value="P:antibiotic biosynthetic process"/>
    <property type="evidence" value="ECO:0007669"/>
    <property type="project" value="UniProtKB-ARBA"/>
</dbReference>
<dbReference type="Pfam" id="PF07859">
    <property type="entry name" value="Abhydrolase_3"/>
    <property type="match status" value="1"/>
</dbReference>
<comment type="caution">
    <text evidence="3">The sequence shown here is derived from an EMBL/GenBank/DDBJ whole genome shotgun (WGS) entry which is preliminary data.</text>
</comment>
<dbReference type="InterPro" id="IPR013094">
    <property type="entry name" value="AB_hydrolase_3"/>
</dbReference>
<dbReference type="GO" id="GO:0016787">
    <property type="term" value="F:hydrolase activity"/>
    <property type="evidence" value="ECO:0007669"/>
    <property type="project" value="UniProtKB-KW"/>
</dbReference>
<name>A0A9X0BAX7_9EURO</name>
<dbReference type="InterPro" id="IPR029058">
    <property type="entry name" value="AB_hydrolase_fold"/>
</dbReference>
<evidence type="ECO:0000259" key="2">
    <source>
        <dbReference type="Pfam" id="PF07859"/>
    </source>
</evidence>
<keyword evidence="1" id="KW-0378">Hydrolase</keyword>
<keyword evidence="4" id="KW-1185">Reference proteome</keyword>
<organism evidence="3 4">
    <name type="scientific">Penicillium cosmopolitanum</name>
    <dbReference type="NCBI Taxonomy" id="1131564"/>
    <lineage>
        <taxon>Eukaryota</taxon>
        <taxon>Fungi</taxon>
        <taxon>Dikarya</taxon>
        <taxon>Ascomycota</taxon>
        <taxon>Pezizomycotina</taxon>
        <taxon>Eurotiomycetes</taxon>
        <taxon>Eurotiomycetidae</taxon>
        <taxon>Eurotiales</taxon>
        <taxon>Aspergillaceae</taxon>
        <taxon>Penicillium</taxon>
    </lineage>
</organism>
<evidence type="ECO:0000256" key="1">
    <source>
        <dbReference type="ARBA" id="ARBA00022801"/>
    </source>
</evidence>
<dbReference type="PANTHER" id="PTHR48081:SF3">
    <property type="entry name" value="ALPHA_BETA HYDROLASE FOLD-3 DOMAIN-CONTAINING PROTEIN"/>
    <property type="match status" value="1"/>
</dbReference>
<dbReference type="InterPro" id="IPR050300">
    <property type="entry name" value="GDXG_lipolytic_enzyme"/>
</dbReference>
<sequence>MAEPQTATYTYKVVGGLSLTIDISRPRNLRETGIVLIHFHGGFLVIGEKTTFPPDWLINACQARGWTYATASYRLMPEATGLEILSDTLDAVRWVHQNISDRIIIAGSSAGGYLALATGAHPECPRPLSILSIYGMLDPASKRYIDSGVPLRVPVSNLETALEEIGTVANSGQSIDGYAFPKEPPIDQRFRWIGAIHEAARYPDLLTRIPGLAGQIREVGVSAIPVYFRGLFPVSFRLSSEFPPTVLLHGDSDELVDFEQSALVADKMKSLGIDVHLERAVGQGHGFEVKTSINLDAMEMEGEDAAMKAGLRRVIMALEAAVSKVNL</sequence>
<dbReference type="SUPFAM" id="SSF53474">
    <property type="entry name" value="alpha/beta-Hydrolases"/>
    <property type="match status" value="1"/>
</dbReference>
<evidence type="ECO:0000313" key="4">
    <source>
        <dbReference type="Proteomes" id="UP001147747"/>
    </source>
</evidence>
<reference evidence="3" key="1">
    <citation type="submission" date="2022-12" db="EMBL/GenBank/DDBJ databases">
        <authorList>
            <person name="Petersen C."/>
        </authorList>
    </citation>
    <scope>NUCLEOTIDE SEQUENCE</scope>
    <source>
        <strain evidence="3">IBT 29677</strain>
    </source>
</reference>
<reference evidence="3" key="2">
    <citation type="journal article" date="2023" name="IMA Fungus">
        <title>Comparative genomic study of the Penicillium genus elucidates a diverse pangenome and 15 lateral gene transfer events.</title>
        <authorList>
            <person name="Petersen C."/>
            <person name="Sorensen T."/>
            <person name="Nielsen M.R."/>
            <person name="Sondergaard T.E."/>
            <person name="Sorensen J.L."/>
            <person name="Fitzpatrick D.A."/>
            <person name="Frisvad J.C."/>
            <person name="Nielsen K.L."/>
        </authorList>
    </citation>
    <scope>NUCLEOTIDE SEQUENCE</scope>
    <source>
        <strain evidence="3">IBT 29677</strain>
    </source>
</reference>
<dbReference type="GO" id="GO:0072330">
    <property type="term" value="P:monocarboxylic acid biosynthetic process"/>
    <property type="evidence" value="ECO:0007669"/>
    <property type="project" value="UniProtKB-ARBA"/>
</dbReference>
<dbReference type="OrthoDB" id="19653at2759"/>
<feature type="domain" description="Alpha/beta hydrolase fold-3" evidence="2">
    <location>
        <begin position="36"/>
        <end position="139"/>
    </location>
</feature>
<dbReference type="AlphaFoldDB" id="A0A9X0BAX7"/>
<evidence type="ECO:0000313" key="3">
    <source>
        <dbReference type="EMBL" id="KAJ5398296.1"/>
    </source>
</evidence>